<name>A0A7G9YWM7_9EURY</name>
<proteinExistence type="predicted"/>
<sequence>MWESPICNYDDTGQRVDRKNRGLWAFVSKEAVLYLTSKNRRKKVVIKILGEDYDGVSGQDFYPSFDGAPGRKQKCWSHLIVPARENVERKVIAQNLVDFEQLNAKCKI</sequence>
<gene>
    <name evidence="2" type="ORF">IAKEDICC_00033</name>
</gene>
<evidence type="ECO:0000259" key="1">
    <source>
        <dbReference type="Pfam" id="PF03050"/>
    </source>
</evidence>
<dbReference type="AlphaFoldDB" id="A0A7G9YWM7"/>
<accession>A0A7G9YWM7</accession>
<dbReference type="EMBL" id="MT631509">
    <property type="protein sequence ID" value="QNO52411.1"/>
    <property type="molecule type" value="Genomic_DNA"/>
</dbReference>
<dbReference type="InterPro" id="IPR004291">
    <property type="entry name" value="Transposase_IS66_central"/>
</dbReference>
<reference evidence="2" key="1">
    <citation type="submission" date="2020-06" db="EMBL/GenBank/DDBJ databases">
        <title>Unique genomic features of the anaerobic methanotrophic archaea.</title>
        <authorList>
            <person name="Chadwick G.L."/>
            <person name="Skennerton C.T."/>
            <person name="Laso-Perez R."/>
            <person name="Leu A.O."/>
            <person name="Speth D.R."/>
            <person name="Yu H."/>
            <person name="Morgan-Lang C."/>
            <person name="Hatzenpichler R."/>
            <person name="Goudeau D."/>
            <person name="Malmstrom R."/>
            <person name="Brazelton W.J."/>
            <person name="Woyke T."/>
            <person name="Hallam S.J."/>
            <person name="Tyson G.W."/>
            <person name="Wegener G."/>
            <person name="Boetius A."/>
            <person name="Orphan V."/>
        </authorList>
    </citation>
    <scope>NUCLEOTIDE SEQUENCE</scope>
</reference>
<dbReference type="Pfam" id="PF03050">
    <property type="entry name" value="DDE_Tnp_IS66"/>
    <property type="match status" value="1"/>
</dbReference>
<protein>
    <recommendedName>
        <fullName evidence="1">Transposase IS66 central domain-containing protein</fullName>
    </recommendedName>
</protein>
<organism evidence="2">
    <name type="scientific">Candidatus Methanophagaceae archaeon ANME-1 ERB6</name>
    <dbReference type="NCBI Taxonomy" id="2759912"/>
    <lineage>
        <taxon>Archaea</taxon>
        <taxon>Methanobacteriati</taxon>
        <taxon>Methanobacteriota</taxon>
        <taxon>Stenosarchaea group</taxon>
        <taxon>Methanomicrobia</taxon>
        <taxon>Candidatus Methanophagales</taxon>
        <taxon>Candidatus Methanophagaceae</taxon>
    </lineage>
</organism>
<feature type="domain" description="Transposase IS66 central" evidence="1">
    <location>
        <begin position="3"/>
        <end position="79"/>
    </location>
</feature>
<evidence type="ECO:0000313" key="2">
    <source>
        <dbReference type="EMBL" id="QNO52411.1"/>
    </source>
</evidence>